<evidence type="ECO:0000313" key="3">
    <source>
        <dbReference type="EMBL" id="NYI76553.1"/>
    </source>
</evidence>
<organism evidence="3 4">
    <name type="scientific">Nocardioides panzhihuensis</name>
    <dbReference type="NCBI Taxonomy" id="860243"/>
    <lineage>
        <taxon>Bacteria</taxon>
        <taxon>Bacillati</taxon>
        <taxon>Actinomycetota</taxon>
        <taxon>Actinomycetes</taxon>
        <taxon>Propionibacteriales</taxon>
        <taxon>Nocardioidaceae</taxon>
        <taxon>Nocardioides</taxon>
    </lineage>
</organism>
<name>A0A7Z0DJB5_9ACTN</name>
<keyword evidence="4" id="KW-1185">Reference proteome</keyword>
<keyword evidence="2" id="KW-1133">Transmembrane helix</keyword>
<feature type="region of interest" description="Disordered" evidence="1">
    <location>
        <begin position="1"/>
        <end position="35"/>
    </location>
</feature>
<feature type="transmembrane region" description="Helical" evidence="2">
    <location>
        <begin position="65"/>
        <end position="83"/>
    </location>
</feature>
<evidence type="ECO:0000313" key="4">
    <source>
        <dbReference type="Proteomes" id="UP000564496"/>
    </source>
</evidence>
<accession>A0A7Z0DJB5</accession>
<feature type="compositionally biased region" description="Low complexity" evidence="1">
    <location>
        <begin position="18"/>
        <end position="30"/>
    </location>
</feature>
<comment type="caution">
    <text evidence="3">The sequence shown here is derived from an EMBL/GenBank/DDBJ whole genome shotgun (WGS) entry which is preliminary data.</text>
</comment>
<dbReference type="EMBL" id="JACBZR010000001">
    <property type="protein sequence ID" value="NYI76553.1"/>
    <property type="molecule type" value="Genomic_DNA"/>
</dbReference>
<keyword evidence="2" id="KW-0472">Membrane</keyword>
<evidence type="ECO:0000256" key="1">
    <source>
        <dbReference type="SAM" id="MobiDB-lite"/>
    </source>
</evidence>
<dbReference type="Proteomes" id="UP000564496">
    <property type="component" value="Unassembled WGS sequence"/>
</dbReference>
<dbReference type="AlphaFoldDB" id="A0A7Z0DJB5"/>
<proteinExistence type="predicted"/>
<feature type="transmembrane region" description="Helical" evidence="2">
    <location>
        <begin position="89"/>
        <end position="108"/>
    </location>
</feature>
<dbReference type="RefSeq" id="WP_179657185.1">
    <property type="nucleotide sequence ID" value="NZ_JACBZR010000001.1"/>
</dbReference>
<sequence length="110" mass="12276">MAQTGARAKARAERERLAAAAAEGRAAEQARSARRRVRKERLTGWIPARRSRPDSALAERRRRNVRTLVVVLLLLNALIYLITEDVGTVLFAAIASVLVAPVVYTLLFRR</sequence>
<evidence type="ECO:0000256" key="2">
    <source>
        <dbReference type="SAM" id="Phobius"/>
    </source>
</evidence>
<gene>
    <name evidence="3" type="ORF">BJ988_001201</name>
</gene>
<reference evidence="3 4" key="1">
    <citation type="submission" date="2020-07" db="EMBL/GenBank/DDBJ databases">
        <title>Sequencing the genomes of 1000 actinobacteria strains.</title>
        <authorList>
            <person name="Klenk H.-P."/>
        </authorList>
    </citation>
    <scope>NUCLEOTIDE SEQUENCE [LARGE SCALE GENOMIC DNA]</scope>
    <source>
        <strain evidence="3 4">DSM 26487</strain>
    </source>
</reference>
<keyword evidence="2" id="KW-0812">Transmembrane</keyword>
<protein>
    <submittedName>
        <fullName evidence="3">Flp pilus assembly protein TadB</fullName>
    </submittedName>
</protein>